<evidence type="ECO:0000259" key="1">
    <source>
        <dbReference type="Pfam" id="PF01467"/>
    </source>
</evidence>
<keyword evidence="2" id="KW-0548">Nucleotidyltransferase</keyword>
<feature type="domain" description="Cytidyltransferase-like" evidence="1">
    <location>
        <begin position="199"/>
        <end position="298"/>
    </location>
</feature>
<dbReference type="Proteomes" id="UP000199727">
    <property type="component" value="Unassembled WGS sequence"/>
</dbReference>
<name>A0A854QNA8_CRYNE</name>
<organism evidence="2 3">
    <name type="scientific">Cryptococcus neoformans Tu259-1</name>
    <dbReference type="NCBI Taxonomy" id="1230072"/>
    <lineage>
        <taxon>Eukaryota</taxon>
        <taxon>Fungi</taxon>
        <taxon>Dikarya</taxon>
        <taxon>Basidiomycota</taxon>
        <taxon>Agaricomycotina</taxon>
        <taxon>Tremellomycetes</taxon>
        <taxon>Tremellales</taxon>
        <taxon>Cryptococcaceae</taxon>
        <taxon>Cryptococcus</taxon>
        <taxon>Cryptococcus neoformans species complex</taxon>
    </lineage>
</organism>
<gene>
    <name evidence="2" type="ORF">C361_01123</name>
</gene>
<evidence type="ECO:0000313" key="2">
    <source>
        <dbReference type="EMBL" id="OXG27321.1"/>
    </source>
</evidence>
<dbReference type="Gene3D" id="3.40.50.620">
    <property type="entry name" value="HUPs"/>
    <property type="match status" value="1"/>
</dbReference>
<dbReference type="GO" id="GO:0004140">
    <property type="term" value="F:dephospho-CoA kinase activity"/>
    <property type="evidence" value="ECO:0007669"/>
    <property type="project" value="TreeGrafter"/>
</dbReference>
<dbReference type="InterPro" id="IPR004821">
    <property type="entry name" value="Cyt_trans-like"/>
</dbReference>
<comment type="caution">
    <text evidence="2">The sequence shown here is derived from an EMBL/GenBank/DDBJ whole genome shotgun (WGS) entry which is preliminary data.</text>
</comment>
<dbReference type="PANTHER" id="PTHR10695:SF46">
    <property type="entry name" value="BIFUNCTIONAL COENZYME A SYNTHASE-RELATED"/>
    <property type="match status" value="1"/>
</dbReference>
<dbReference type="Pfam" id="PF01467">
    <property type="entry name" value="CTP_transf_like"/>
    <property type="match status" value="1"/>
</dbReference>
<protein>
    <submittedName>
        <fullName evidence="2">Pantetheine-phosphate adenylyltransferase</fullName>
    </submittedName>
</protein>
<dbReference type="SUPFAM" id="SSF52374">
    <property type="entry name" value="Nucleotidylyl transferase"/>
    <property type="match status" value="1"/>
</dbReference>
<reference evidence="2 3" key="1">
    <citation type="submission" date="2017-06" db="EMBL/GenBank/DDBJ databases">
        <title>Global population genomics of the pathogenic fungus Cryptococcus neoformans var. grubii.</title>
        <authorList>
            <person name="Cuomo C."/>
            <person name="Litvintseva A."/>
            <person name="Chen Y."/>
            <person name="Young S."/>
            <person name="Zeng Q."/>
            <person name="Chapman S."/>
            <person name="Gujja S."/>
            <person name="Saif S."/>
            <person name="Birren B."/>
        </authorList>
    </citation>
    <scope>NUCLEOTIDE SEQUENCE [LARGE SCALE GENOMIC DNA]</scope>
    <source>
        <strain evidence="2 3">Tu259-1</strain>
    </source>
</reference>
<dbReference type="InterPro" id="IPR014729">
    <property type="entry name" value="Rossmann-like_a/b/a_fold"/>
</dbReference>
<dbReference type="OrthoDB" id="330671at2759"/>
<keyword evidence="2" id="KW-0808">Transferase</keyword>
<proteinExistence type="predicted"/>
<dbReference type="AlphaFoldDB" id="A0A854QNA8"/>
<evidence type="ECO:0000313" key="3">
    <source>
        <dbReference type="Proteomes" id="UP000199727"/>
    </source>
</evidence>
<dbReference type="GO" id="GO:0015937">
    <property type="term" value="P:coenzyme A biosynthetic process"/>
    <property type="evidence" value="ECO:0007669"/>
    <property type="project" value="TreeGrafter"/>
</dbReference>
<dbReference type="PANTHER" id="PTHR10695">
    <property type="entry name" value="DEPHOSPHO-COA KINASE-RELATED"/>
    <property type="match status" value="1"/>
</dbReference>
<dbReference type="GO" id="GO:0016779">
    <property type="term" value="F:nucleotidyltransferase activity"/>
    <property type="evidence" value="ECO:0007669"/>
    <property type="project" value="UniProtKB-KW"/>
</dbReference>
<accession>A0A854QNA8</accession>
<dbReference type="EMBL" id="AMKT01000020">
    <property type="protein sequence ID" value="OXG27321.1"/>
    <property type="molecule type" value="Genomic_DNA"/>
</dbReference>
<sequence length="363" mass="40001">MTSKIDLQDHTILVLPFTPSLLRDPSPLYSPILDVLPRSSKKSFTVFFSTPAGSISSEQSAIQSISGVGSNQEQLYSLLRRTPQESFKALQSFLGHIYTALWTAQWKCGNVLLDVEVHFEGESGKLGDKLLRGKDDEEEYQLIKVEGVQETDLVASLDQIIPSPFTLLSLPYASLSSHQSEPYILLDEGRTPGFPVVALGGTFDRLHAAHKLLLHLGYFLAREKLIVGVMADDLLHTKAHADLVQPLNQRLDGVNAFLGRLGDGSIKLNVVEIHDALGPTRSDPNVQALVVSHETLSGGKYVNSTRKEGGLQELELFVVDVIAENGDMNLKKEMDESRLKKMKMGSTGVRNWIAERGTGEQDR</sequence>